<dbReference type="SUPFAM" id="SSF55874">
    <property type="entry name" value="ATPase domain of HSP90 chaperone/DNA topoisomerase II/histidine kinase"/>
    <property type="match status" value="1"/>
</dbReference>
<dbReference type="CDD" id="cd00082">
    <property type="entry name" value="HisKA"/>
    <property type="match status" value="1"/>
</dbReference>
<proteinExistence type="predicted"/>
<comment type="catalytic activity">
    <reaction evidence="1">
        <text>ATP + protein L-histidine = ADP + protein N-phospho-L-histidine.</text>
        <dbReference type="EC" id="2.7.13.3"/>
    </reaction>
</comment>
<evidence type="ECO:0000256" key="1">
    <source>
        <dbReference type="ARBA" id="ARBA00000085"/>
    </source>
</evidence>
<dbReference type="Pfam" id="PF02518">
    <property type="entry name" value="HATPase_c"/>
    <property type="match status" value="1"/>
</dbReference>
<dbReference type="RefSeq" id="WP_255897799.1">
    <property type="nucleotide sequence ID" value="NZ_JAFMZO010000001.1"/>
</dbReference>
<dbReference type="EMBL" id="JBHUHZ010000001">
    <property type="protein sequence ID" value="MFD2162134.1"/>
    <property type="molecule type" value="Genomic_DNA"/>
</dbReference>
<evidence type="ECO:0000259" key="10">
    <source>
        <dbReference type="PROSITE" id="PS50110"/>
    </source>
</evidence>
<evidence type="ECO:0000256" key="5">
    <source>
        <dbReference type="ARBA" id="ARBA00023125"/>
    </source>
</evidence>
<dbReference type="InterPro" id="IPR011047">
    <property type="entry name" value="Quinoprotein_ADH-like_sf"/>
</dbReference>
<dbReference type="PROSITE" id="PS01124">
    <property type="entry name" value="HTH_ARAC_FAMILY_2"/>
    <property type="match status" value="1"/>
</dbReference>
<dbReference type="SUPFAM" id="SSF46689">
    <property type="entry name" value="Homeodomain-like"/>
    <property type="match status" value="1"/>
</dbReference>
<dbReference type="Proteomes" id="UP001597387">
    <property type="component" value="Unassembled WGS sequence"/>
</dbReference>
<dbReference type="CDD" id="cd17574">
    <property type="entry name" value="REC_OmpR"/>
    <property type="match status" value="1"/>
</dbReference>
<dbReference type="Gene3D" id="1.10.10.60">
    <property type="entry name" value="Homeodomain-like"/>
    <property type="match status" value="1"/>
</dbReference>
<dbReference type="InterPro" id="IPR003594">
    <property type="entry name" value="HATPase_dom"/>
</dbReference>
<keyword evidence="3 7" id="KW-0597">Phosphoprotein</keyword>
<dbReference type="InterPro" id="IPR013783">
    <property type="entry name" value="Ig-like_fold"/>
</dbReference>
<feature type="domain" description="HTH araC/xylS-type" evidence="8">
    <location>
        <begin position="1377"/>
        <end position="1476"/>
    </location>
</feature>
<sequence>MLIRVICTNTYLGREELLRLFGKYLIVFLILEALSHPGYTQLKANFTRYSTEDGLSHDGVLCITKDREGFMWFGTWDGINRFDGHSFTSYKSLPGDSSNLKNNKIRTIIEDKRGYLWVKTYDNLVYRFDKRKEEFVSVPGRAKEFSNLIIDRIVPASTGDTWLLTENQGLLCAMYDHTSPVPRLSRFAKNLSGDFRIAGNDINFLFEDRQQRAWIGTTTGVTCLVRKNGRYQPLLLKRKLPAFSFTSAVELGNKLYFGTATGQLIAVDNRSGSFSVITLSKGTRLNSICASRKGELYISTTGKGIITYNPQNSSAKFTALPGTDAFLSLFEDKLGQVWIEPERNGIIKYNPVKGTFKVFNQQKDANVSSPNKNYNVFEINGVLWASLKGGGFGYYNPSADEIEYFYNQPGSVQNRFSNIVTALYADPTGILWLSANDGGLNKIIFPPKAFNHQLLVANTSSRSDNEVRALLEDKSGKLWAGTKAGKLYIFKKGVLQSDVFENGDNLEIGSVYSIMESRDGTIWLGTKGNGLVTATPLDKERSQYRLEKYVFNPADKAGLSSNQVYSVLEDRAGRIWVGTLGGGLNLVMKTEGKIWFKNTANSFKNYPATCNVIRHLQLGPDGKIWVASTDGLVLFNPDAGNTDDLRFSKHNKIPGDRTSLGNNDVQYIHRDRRGQMWVGTFGGGLNKVVSVAGANKLNFRIYTRDEGLPNDIILSMVDDNKGNLWLATKNGLSQFDQSSSTFKNYDTYDGLPNAGFSEATCFRSRSGHLFFGCTTGYISFDPARISSKRLHANMALTNIQLYNEDIIPGSTGSPLSFSINNTRKITLDYDEDVISIDYTVLDYRAGHKIMYAYFLKGYDKGWHYVKNQRKATYTNLPPGNYEFIVKSTNNELFNNVPTKSIKITVLPPPWLTVWAYMAYVLLAVILIEVARRIILTMIRLRNNVAVEHRLTDLKLQFFTNISHELRTPLTLIVSPLEEITRTEQISAKGRENISIVNRNANRMIRLINQLLDFRKAQSGKMRLKVSETEMVGLLREISQYFIGLAHEKNIALEVNSNVEQLSVWIDEEKIDIVIYNLLSNAFKFSPPHKAIQIDINHRPGDEYFTITITDQGYGIPKHKLPQIFELYYEGDKSSENNLKGTGIGLALSKELIEAHHGNISASNNPEGGMIFTIKLKTGREHFKNNEVDFVNSEKPLDFVNAGYAESEADTHIIPVEKGIQSAAQQVVLLVEDNSELRKFLASQLSGYYRVLEAGDGAEGLNVASAHLPDIIVSDVMMPNMDGIQMLDQLKNTEATSHIPVILLTAKASVESQIEALKYGADFYITKPFHTDHILASVDNLIKQRKKIFESILDPDKRVVQLKPDEVLITSRDEQFLKDVIKIVEAGMEDAKFNIESVADSVGVGRTTFYKKLKSLTGFAPIEFVRDIRLKRGKQLLDSGEYTISEIAYMTGFSSLGYFGTCFKEKYKLSPSEYLRNQKDKGIKSHVE</sequence>
<dbReference type="SUPFAM" id="SSF52172">
    <property type="entry name" value="CheY-like"/>
    <property type="match status" value="1"/>
</dbReference>
<evidence type="ECO:0000313" key="12">
    <source>
        <dbReference type="Proteomes" id="UP001597387"/>
    </source>
</evidence>
<evidence type="ECO:0000259" key="9">
    <source>
        <dbReference type="PROSITE" id="PS50109"/>
    </source>
</evidence>
<dbReference type="Pfam" id="PF07494">
    <property type="entry name" value="Reg_prop"/>
    <property type="match status" value="7"/>
</dbReference>
<dbReference type="SUPFAM" id="SSF50998">
    <property type="entry name" value="Quinoprotein alcohol dehydrogenase-like"/>
    <property type="match status" value="1"/>
</dbReference>
<dbReference type="InterPro" id="IPR018060">
    <property type="entry name" value="HTH_AraC"/>
</dbReference>
<protein>
    <recommendedName>
        <fullName evidence="2">histidine kinase</fullName>
        <ecNumber evidence="2">2.7.13.3</ecNumber>
    </recommendedName>
</protein>
<dbReference type="Pfam" id="PF12833">
    <property type="entry name" value="HTH_18"/>
    <property type="match status" value="1"/>
</dbReference>
<dbReference type="InterPro" id="IPR011110">
    <property type="entry name" value="Reg_prop"/>
</dbReference>
<organism evidence="11 12">
    <name type="scientific">Paradesertivirga mongoliensis</name>
    <dbReference type="NCBI Taxonomy" id="2100740"/>
    <lineage>
        <taxon>Bacteria</taxon>
        <taxon>Pseudomonadati</taxon>
        <taxon>Bacteroidota</taxon>
        <taxon>Sphingobacteriia</taxon>
        <taxon>Sphingobacteriales</taxon>
        <taxon>Sphingobacteriaceae</taxon>
        <taxon>Paradesertivirga</taxon>
    </lineage>
</organism>
<comment type="caution">
    <text evidence="11">The sequence shown here is derived from an EMBL/GenBank/DDBJ whole genome shotgun (WGS) entry which is preliminary data.</text>
</comment>
<dbReference type="SMART" id="SM00448">
    <property type="entry name" value="REC"/>
    <property type="match status" value="1"/>
</dbReference>
<dbReference type="SUPFAM" id="SSF63829">
    <property type="entry name" value="Calcium-dependent phosphotriesterase"/>
    <property type="match status" value="2"/>
</dbReference>
<dbReference type="InterPro" id="IPR011006">
    <property type="entry name" value="CheY-like_superfamily"/>
</dbReference>
<dbReference type="InterPro" id="IPR011123">
    <property type="entry name" value="Y_Y_Y"/>
</dbReference>
<keyword evidence="6" id="KW-0804">Transcription</keyword>
<evidence type="ECO:0000256" key="4">
    <source>
        <dbReference type="ARBA" id="ARBA00023015"/>
    </source>
</evidence>
<feature type="domain" description="Histidine kinase" evidence="9">
    <location>
        <begin position="960"/>
        <end position="1179"/>
    </location>
</feature>
<dbReference type="PROSITE" id="PS50109">
    <property type="entry name" value="HIS_KIN"/>
    <property type="match status" value="1"/>
</dbReference>
<dbReference type="CDD" id="cd00075">
    <property type="entry name" value="HATPase"/>
    <property type="match status" value="1"/>
</dbReference>
<dbReference type="SUPFAM" id="SSF47384">
    <property type="entry name" value="Homodimeric domain of signal transducing histidine kinase"/>
    <property type="match status" value="1"/>
</dbReference>
<keyword evidence="5" id="KW-0238">DNA-binding</keyword>
<feature type="modified residue" description="4-aspartylphosphate" evidence="7">
    <location>
        <position position="1274"/>
    </location>
</feature>
<evidence type="ECO:0000256" key="6">
    <source>
        <dbReference type="ARBA" id="ARBA00023163"/>
    </source>
</evidence>
<evidence type="ECO:0000259" key="8">
    <source>
        <dbReference type="PROSITE" id="PS01124"/>
    </source>
</evidence>
<dbReference type="InterPro" id="IPR036890">
    <property type="entry name" value="HATPase_C_sf"/>
</dbReference>
<dbReference type="PROSITE" id="PS50110">
    <property type="entry name" value="RESPONSE_REGULATORY"/>
    <property type="match status" value="1"/>
</dbReference>
<dbReference type="Gene3D" id="3.40.50.2300">
    <property type="match status" value="1"/>
</dbReference>
<dbReference type="InterPro" id="IPR018062">
    <property type="entry name" value="HTH_AraC-typ_CS"/>
</dbReference>
<dbReference type="Pfam" id="PF00512">
    <property type="entry name" value="HisKA"/>
    <property type="match status" value="1"/>
</dbReference>
<dbReference type="Pfam" id="PF07495">
    <property type="entry name" value="Y_Y_Y"/>
    <property type="match status" value="1"/>
</dbReference>
<dbReference type="InterPro" id="IPR005467">
    <property type="entry name" value="His_kinase_dom"/>
</dbReference>
<dbReference type="InterPro" id="IPR036097">
    <property type="entry name" value="HisK_dim/P_sf"/>
</dbReference>
<feature type="domain" description="Response regulatory" evidence="10">
    <location>
        <begin position="1226"/>
        <end position="1341"/>
    </location>
</feature>
<dbReference type="InterPro" id="IPR003661">
    <property type="entry name" value="HisK_dim/P_dom"/>
</dbReference>
<dbReference type="PANTHER" id="PTHR43547:SF2">
    <property type="entry name" value="HYBRID SIGNAL TRANSDUCTION HISTIDINE KINASE C"/>
    <property type="match status" value="1"/>
</dbReference>
<dbReference type="InterPro" id="IPR004358">
    <property type="entry name" value="Sig_transdc_His_kin-like_C"/>
</dbReference>
<dbReference type="InterPro" id="IPR001789">
    <property type="entry name" value="Sig_transdc_resp-reg_receiver"/>
</dbReference>
<dbReference type="PROSITE" id="PS00041">
    <property type="entry name" value="HTH_ARAC_FAMILY_1"/>
    <property type="match status" value="1"/>
</dbReference>
<dbReference type="Gene3D" id="1.10.287.130">
    <property type="match status" value="1"/>
</dbReference>
<evidence type="ECO:0000256" key="2">
    <source>
        <dbReference type="ARBA" id="ARBA00012438"/>
    </source>
</evidence>
<keyword evidence="4" id="KW-0805">Transcription regulation</keyword>
<evidence type="ECO:0000256" key="3">
    <source>
        <dbReference type="ARBA" id="ARBA00022553"/>
    </source>
</evidence>
<dbReference type="InterPro" id="IPR009057">
    <property type="entry name" value="Homeodomain-like_sf"/>
</dbReference>
<dbReference type="Gene3D" id="3.30.565.10">
    <property type="entry name" value="Histidine kinase-like ATPase, C-terminal domain"/>
    <property type="match status" value="1"/>
</dbReference>
<dbReference type="PRINTS" id="PR00344">
    <property type="entry name" value="BCTRLSENSOR"/>
</dbReference>
<dbReference type="Pfam" id="PF00072">
    <property type="entry name" value="Response_reg"/>
    <property type="match status" value="1"/>
</dbReference>
<dbReference type="InterPro" id="IPR015943">
    <property type="entry name" value="WD40/YVTN_repeat-like_dom_sf"/>
</dbReference>
<dbReference type="SMART" id="SM00342">
    <property type="entry name" value="HTH_ARAC"/>
    <property type="match status" value="1"/>
</dbReference>
<gene>
    <name evidence="11" type="ORF">ACFSJU_06995</name>
</gene>
<accession>A0ABW4ZJT2</accession>
<name>A0ABW4ZJT2_9SPHI</name>
<evidence type="ECO:0000313" key="11">
    <source>
        <dbReference type="EMBL" id="MFD2162134.1"/>
    </source>
</evidence>
<dbReference type="Gene3D" id="2.130.10.10">
    <property type="entry name" value="YVTN repeat-like/Quinoprotein amine dehydrogenase"/>
    <property type="match status" value="3"/>
</dbReference>
<dbReference type="PANTHER" id="PTHR43547">
    <property type="entry name" value="TWO-COMPONENT HISTIDINE KINASE"/>
    <property type="match status" value="1"/>
</dbReference>
<dbReference type="SMART" id="SM00388">
    <property type="entry name" value="HisKA"/>
    <property type="match status" value="1"/>
</dbReference>
<evidence type="ECO:0000256" key="7">
    <source>
        <dbReference type="PROSITE-ProRule" id="PRU00169"/>
    </source>
</evidence>
<keyword evidence="12" id="KW-1185">Reference proteome</keyword>
<dbReference type="SMART" id="SM00387">
    <property type="entry name" value="HATPase_c"/>
    <property type="match status" value="1"/>
</dbReference>
<dbReference type="EC" id="2.7.13.3" evidence="2"/>
<reference evidence="12" key="1">
    <citation type="journal article" date="2019" name="Int. J. Syst. Evol. Microbiol.">
        <title>The Global Catalogue of Microorganisms (GCM) 10K type strain sequencing project: providing services to taxonomists for standard genome sequencing and annotation.</title>
        <authorList>
            <consortium name="The Broad Institute Genomics Platform"/>
            <consortium name="The Broad Institute Genome Sequencing Center for Infectious Disease"/>
            <person name="Wu L."/>
            <person name="Ma J."/>
        </authorList>
    </citation>
    <scope>NUCLEOTIDE SEQUENCE [LARGE SCALE GENOMIC DNA]</scope>
    <source>
        <strain evidence="12">KCTC 42217</strain>
    </source>
</reference>
<dbReference type="Gene3D" id="2.60.40.10">
    <property type="entry name" value="Immunoglobulins"/>
    <property type="match status" value="1"/>
</dbReference>